<keyword evidence="2" id="KW-0378">Hydrolase</keyword>
<evidence type="ECO:0000313" key="2">
    <source>
        <dbReference type="EMBL" id="RLP81022.1"/>
    </source>
</evidence>
<dbReference type="AlphaFoldDB" id="A0A3L7ANM9"/>
<protein>
    <submittedName>
        <fullName evidence="2">N-formylglutamate amidohydrolase</fullName>
    </submittedName>
</protein>
<evidence type="ECO:0000256" key="1">
    <source>
        <dbReference type="SAM" id="MobiDB-lite"/>
    </source>
</evidence>
<organism evidence="2 3">
    <name type="scientific">Xanthobacter tagetidis</name>
    <dbReference type="NCBI Taxonomy" id="60216"/>
    <lineage>
        <taxon>Bacteria</taxon>
        <taxon>Pseudomonadati</taxon>
        <taxon>Pseudomonadota</taxon>
        <taxon>Alphaproteobacteria</taxon>
        <taxon>Hyphomicrobiales</taxon>
        <taxon>Xanthobacteraceae</taxon>
        <taxon>Xanthobacter</taxon>
    </lineage>
</organism>
<gene>
    <name evidence="2" type="ORF">D9R14_03210</name>
</gene>
<sequence>MNAQGEDHGRRLGAGIGNFIAGANEHKDLGAVRAWPADRLWCLEREAGPRVRPAPEGPREVSGTFSVLAADDAPPFSVHNADGRFPFLIVADHAGNAVPGALDGLGLGRADRERHIAWDIGIAGVCRSLSDLLGATLIQQNYSRLVIDCNRPPGTPQSIPEESDGTRVPGNQGLEPSARRAREAQIFDPYHARIAAEIDRRMNAGRPAVLIAMHSFTPVWDGAQRPWHAGVLHRGDSRLANALLGLLRQDGALTVGDNAPYDIGDATDWTIPVHGESRGILHVGIEIRQDLIQHEEGQAMWAARFGALLPLALSECGAAATG</sequence>
<name>A0A3L7ANM9_9HYPH</name>
<dbReference type="SUPFAM" id="SSF53187">
    <property type="entry name" value="Zn-dependent exopeptidases"/>
    <property type="match status" value="1"/>
</dbReference>
<dbReference type="GO" id="GO:0016787">
    <property type="term" value="F:hydrolase activity"/>
    <property type="evidence" value="ECO:0007669"/>
    <property type="project" value="UniProtKB-KW"/>
</dbReference>
<dbReference type="Proteomes" id="UP000269692">
    <property type="component" value="Unassembled WGS sequence"/>
</dbReference>
<dbReference type="EMBL" id="RCTF01000002">
    <property type="protein sequence ID" value="RLP81022.1"/>
    <property type="molecule type" value="Genomic_DNA"/>
</dbReference>
<dbReference type="Gene3D" id="3.40.630.40">
    <property type="entry name" value="Zn-dependent exopeptidases"/>
    <property type="match status" value="1"/>
</dbReference>
<feature type="region of interest" description="Disordered" evidence="1">
    <location>
        <begin position="152"/>
        <end position="180"/>
    </location>
</feature>
<dbReference type="InterPro" id="IPR007709">
    <property type="entry name" value="N-FG_amidohydro"/>
</dbReference>
<evidence type="ECO:0000313" key="3">
    <source>
        <dbReference type="Proteomes" id="UP000269692"/>
    </source>
</evidence>
<reference evidence="2 3" key="1">
    <citation type="submission" date="2018-10" db="EMBL/GenBank/DDBJ databases">
        <title>Xanthobacter tagetidis genome sequencing and assembly.</title>
        <authorList>
            <person name="Maclea K.S."/>
            <person name="Goen A.E."/>
            <person name="Fatima S.A."/>
        </authorList>
    </citation>
    <scope>NUCLEOTIDE SEQUENCE [LARGE SCALE GENOMIC DNA]</scope>
    <source>
        <strain evidence="2 3">ATCC 700314</strain>
    </source>
</reference>
<dbReference type="Pfam" id="PF05013">
    <property type="entry name" value="FGase"/>
    <property type="match status" value="1"/>
</dbReference>
<comment type="caution">
    <text evidence="2">The sequence shown here is derived from an EMBL/GenBank/DDBJ whole genome shotgun (WGS) entry which is preliminary data.</text>
</comment>
<keyword evidence="3" id="KW-1185">Reference proteome</keyword>
<accession>A0A3L7ANM9</accession>
<proteinExistence type="predicted"/>
<dbReference type="OrthoDB" id="9815326at2"/>